<dbReference type="Gene3D" id="1.20.5.430">
    <property type="match status" value="1"/>
</dbReference>
<dbReference type="Pfam" id="PF06825">
    <property type="entry name" value="HSBP1"/>
    <property type="match status" value="1"/>
</dbReference>
<dbReference type="AlphaFoldDB" id="A0AAI9EFH7"/>
<dbReference type="GO" id="GO:0070370">
    <property type="term" value="P:cellular heat acclimation"/>
    <property type="evidence" value="ECO:0007669"/>
    <property type="project" value="TreeGrafter"/>
</dbReference>
<dbReference type="PANTHER" id="PTHR19424:SF0">
    <property type="entry name" value="HEAT SHOCK FACTOR BINDING PROTEIN 1"/>
    <property type="match status" value="1"/>
</dbReference>
<keyword evidence="3" id="KW-1185">Reference proteome</keyword>
<reference evidence="2" key="1">
    <citation type="submission" date="2023-11" db="EMBL/GenBank/DDBJ databases">
        <authorList>
            <person name="Alioto T."/>
            <person name="Alioto T."/>
            <person name="Gomez Garrido J."/>
        </authorList>
    </citation>
    <scope>NUCLEOTIDE SEQUENCE</scope>
</reference>
<protein>
    <recommendedName>
        <fullName evidence="4">Heat shock factor binding protein 1</fullName>
    </recommendedName>
</protein>
<dbReference type="GO" id="GO:0005829">
    <property type="term" value="C:cytosol"/>
    <property type="evidence" value="ECO:0007669"/>
    <property type="project" value="TreeGrafter"/>
</dbReference>
<dbReference type="EMBL" id="CAVMBE010000112">
    <property type="protein sequence ID" value="CAK4034329.1"/>
    <property type="molecule type" value="Genomic_DNA"/>
</dbReference>
<organism evidence="2 3">
    <name type="scientific">Lecanosticta acicola</name>
    <dbReference type="NCBI Taxonomy" id="111012"/>
    <lineage>
        <taxon>Eukaryota</taxon>
        <taxon>Fungi</taxon>
        <taxon>Dikarya</taxon>
        <taxon>Ascomycota</taxon>
        <taxon>Pezizomycotina</taxon>
        <taxon>Dothideomycetes</taxon>
        <taxon>Dothideomycetidae</taxon>
        <taxon>Mycosphaerellales</taxon>
        <taxon>Mycosphaerellaceae</taxon>
        <taxon>Lecanosticta</taxon>
    </lineage>
</organism>
<evidence type="ECO:0000313" key="2">
    <source>
        <dbReference type="EMBL" id="CAK4034329.1"/>
    </source>
</evidence>
<evidence type="ECO:0008006" key="4">
    <source>
        <dbReference type="Google" id="ProtNLM"/>
    </source>
</evidence>
<evidence type="ECO:0000256" key="1">
    <source>
        <dbReference type="ARBA" id="ARBA00006349"/>
    </source>
</evidence>
<dbReference type="GO" id="GO:0005634">
    <property type="term" value="C:nucleus"/>
    <property type="evidence" value="ECO:0007669"/>
    <property type="project" value="TreeGrafter"/>
</dbReference>
<name>A0AAI9EFH7_9PEZI</name>
<comment type="similarity">
    <text evidence="1">Belongs to the HSBP1 family.</text>
</comment>
<dbReference type="Proteomes" id="UP001296104">
    <property type="component" value="Unassembled WGS sequence"/>
</dbReference>
<dbReference type="PANTHER" id="PTHR19424">
    <property type="entry name" value="HEAT SHOCK FACTOR BINDING PROTEIN 1"/>
    <property type="match status" value="1"/>
</dbReference>
<dbReference type="GO" id="GO:0003714">
    <property type="term" value="F:transcription corepressor activity"/>
    <property type="evidence" value="ECO:0007669"/>
    <property type="project" value="InterPro"/>
</dbReference>
<proteinExistence type="inferred from homology"/>
<accession>A0AAI9EFH7</accession>
<comment type="caution">
    <text evidence="2">The sequence shown here is derived from an EMBL/GenBank/DDBJ whole genome shotgun (WGS) entry which is preliminary data.</text>
</comment>
<sequence length="90" mass="9491">MSDTTSLTGQVNRLTIAGDNASINSSQTESSELVAVVDDLLNQLTTKFNSISGEILTKMDDMAKRLDTLEGNIQAGNAAAAAQNESEESK</sequence>
<gene>
    <name evidence="2" type="ORF">LECACI_7A009487</name>
</gene>
<dbReference type="InterPro" id="IPR009643">
    <property type="entry name" value="HS1-bd"/>
</dbReference>
<evidence type="ECO:0000313" key="3">
    <source>
        <dbReference type="Proteomes" id="UP001296104"/>
    </source>
</evidence>